<comment type="caution">
    <text evidence="1">The sequence shown here is derived from an EMBL/GenBank/DDBJ whole genome shotgun (WGS) entry which is preliminary data.</text>
</comment>
<evidence type="ECO:0000313" key="2">
    <source>
        <dbReference type="Proteomes" id="UP001629246"/>
    </source>
</evidence>
<dbReference type="RefSeq" id="WP_408159868.1">
    <property type="nucleotide sequence ID" value="NZ_JAQQFM010000009.1"/>
</dbReference>
<evidence type="ECO:0000313" key="1">
    <source>
        <dbReference type="EMBL" id="MFL9926653.1"/>
    </source>
</evidence>
<keyword evidence="2" id="KW-1185">Reference proteome</keyword>
<organism evidence="1 2">
    <name type="scientific">Herbaspirillum lusitanum</name>
    <dbReference type="NCBI Taxonomy" id="213312"/>
    <lineage>
        <taxon>Bacteria</taxon>
        <taxon>Pseudomonadati</taxon>
        <taxon>Pseudomonadota</taxon>
        <taxon>Betaproteobacteria</taxon>
        <taxon>Burkholderiales</taxon>
        <taxon>Oxalobacteraceae</taxon>
        <taxon>Herbaspirillum</taxon>
    </lineage>
</organism>
<proteinExistence type="predicted"/>
<name>A0ABW9AFV7_9BURK</name>
<accession>A0ABW9AFV7</accession>
<reference evidence="1 2" key="1">
    <citation type="journal article" date="2024" name="Chem. Sci.">
        <title>Discovery of megapolipeptins by genome mining of a Burkholderiales bacteria collection.</title>
        <authorList>
            <person name="Paulo B.S."/>
            <person name="Recchia M.J.J."/>
            <person name="Lee S."/>
            <person name="Fergusson C.H."/>
            <person name="Romanowski S.B."/>
            <person name="Hernandez A."/>
            <person name="Krull N."/>
            <person name="Liu D.Y."/>
            <person name="Cavanagh H."/>
            <person name="Bos A."/>
            <person name="Gray C.A."/>
            <person name="Murphy B.T."/>
            <person name="Linington R.G."/>
            <person name="Eustaquio A.S."/>
        </authorList>
    </citation>
    <scope>NUCLEOTIDE SEQUENCE [LARGE SCALE GENOMIC DNA]</scope>
    <source>
        <strain evidence="1 2">RL21-008-BIB-A</strain>
    </source>
</reference>
<protein>
    <submittedName>
        <fullName evidence="1">Uncharacterized protein</fullName>
    </submittedName>
</protein>
<dbReference type="Proteomes" id="UP001629246">
    <property type="component" value="Unassembled WGS sequence"/>
</dbReference>
<sequence length="137" mass="15547">MDLSEDMEALLDIAEEIVQQRLKANGEFQTFALTMSNDSDMPEEISSESKELGSAIGEILEKILPMVKRKELVATLICCPIPPEQVASDGWQAAMFDIENQHHKRAYIVMPYRSRSYGGWEYRPLEFTHGVPQIFPA</sequence>
<dbReference type="EMBL" id="JAQQFM010000009">
    <property type="protein sequence ID" value="MFL9926653.1"/>
    <property type="molecule type" value="Genomic_DNA"/>
</dbReference>
<gene>
    <name evidence="1" type="ORF">PQR62_20425</name>
</gene>